<dbReference type="FunFam" id="2.60.120.230:FF:000001">
    <property type="entry name" value="Monooxygenase, DBH-like 1"/>
    <property type="match status" value="1"/>
</dbReference>
<dbReference type="SUPFAM" id="SSF49742">
    <property type="entry name" value="PHM/PNGase F"/>
    <property type="match status" value="2"/>
</dbReference>
<dbReference type="GO" id="GO:0004500">
    <property type="term" value="F:dopamine beta-monooxygenase activity"/>
    <property type="evidence" value="ECO:0007669"/>
    <property type="project" value="InterPro"/>
</dbReference>
<dbReference type="EMBL" id="CAJNOK010002060">
    <property type="protein sequence ID" value="CAF0842897.1"/>
    <property type="molecule type" value="Genomic_DNA"/>
</dbReference>
<dbReference type="PANTHER" id="PTHR10157:SF23">
    <property type="entry name" value="MOXD1 HOMOLOG 1"/>
    <property type="match status" value="1"/>
</dbReference>
<keyword evidence="2" id="KW-1015">Disulfide bond</keyword>
<dbReference type="PROSITE" id="PS50836">
    <property type="entry name" value="DOMON"/>
    <property type="match status" value="1"/>
</dbReference>
<evidence type="ECO:0000256" key="2">
    <source>
        <dbReference type="ARBA" id="ARBA00023157"/>
    </source>
</evidence>
<dbReference type="GO" id="GO:0006589">
    <property type="term" value="P:octopamine biosynthetic process"/>
    <property type="evidence" value="ECO:0007669"/>
    <property type="project" value="TreeGrafter"/>
</dbReference>
<accession>A0A8S2CZJ0</accession>
<dbReference type="InterPro" id="IPR014784">
    <property type="entry name" value="Cu2_ascorb_mOase-like_C"/>
</dbReference>
<dbReference type="SUPFAM" id="SSF49344">
    <property type="entry name" value="CBD9-like"/>
    <property type="match status" value="1"/>
</dbReference>
<dbReference type="GO" id="GO:0005615">
    <property type="term" value="C:extracellular space"/>
    <property type="evidence" value="ECO:0007669"/>
    <property type="project" value="TreeGrafter"/>
</dbReference>
<dbReference type="GO" id="GO:0042421">
    <property type="term" value="P:norepinephrine biosynthetic process"/>
    <property type="evidence" value="ECO:0007669"/>
    <property type="project" value="TreeGrafter"/>
</dbReference>
<dbReference type="InterPro" id="IPR000945">
    <property type="entry name" value="DBH-like"/>
</dbReference>
<name>A0A8S2CZJ0_9BILA</name>
<gene>
    <name evidence="5" type="ORF">OVA965_LOCUS6736</name>
    <name evidence="6" type="ORF">TMI583_LOCUS6732</name>
</gene>
<dbReference type="Pfam" id="PF03712">
    <property type="entry name" value="Cu2_monoox_C"/>
    <property type="match status" value="1"/>
</dbReference>
<dbReference type="InterPro" id="IPR005018">
    <property type="entry name" value="DOMON_domain"/>
</dbReference>
<dbReference type="CDD" id="cd09631">
    <property type="entry name" value="DOMON_DOH"/>
    <property type="match status" value="1"/>
</dbReference>
<comment type="similarity">
    <text evidence="1">Belongs to the copper type II ascorbate-dependent monooxygenase family.</text>
</comment>
<dbReference type="InterPro" id="IPR024548">
    <property type="entry name" value="Cu2_monoox_C"/>
</dbReference>
<dbReference type="Gene3D" id="2.60.120.230">
    <property type="match status" value="1"/>
</dbReference>
<evidence type="ECO:0000313" key="7">
    <source>
        <dbReference type="Proteomes" id="UP000677228"/>
    </source>
</evidence>
<keyword evidence="3" id="KW-0325">Glycoprotein</keyword>
<feature type="domain" description="DOMON" evidence="4">
    <location>
        <begin position="1"/>
        <end position="80"/>
    </location>
</feature>
<reference evidence="5" key="1">
    <citation type="submission" date="2021-02" db="EMBL/GenBank/DDBJ databases">
        <authorList>
            <person name="Nowell W R."/>
        </authorList>
    </citation>
    <scope>NUCLEOTIDE SEQUENCE</scope>
</reference>
<evidence type="ECO:0000313" key="5">
    <source>
        <dbReference type="EMBL" id="CAF0842897.1"/>
    </source>
</evidence>
<protein>
    <recommendedName>
        <fullName evidence="4">DOMON domain-containing protein</fullName>
    </recommendedName>
</protein>
<dbReference type="InterPro" id="IPR008977">
    <property type="entry name" value="PHM/PNGase_F_dom_sf"/>
</dbReference>
<organism evidence="5 7">
    <name type="scientific">Didymodactylos carnosus</name>
    <dbReference type="NCBI Taxonomy" id="1234261"/>
    <lineage>
        <taxon>Eukaryota</taxon>
        <taxon>Metazoa</taxon>
        <taxon>Spiralia</taxon>
        <taxon>Gnathifera</taxon>
        <taxon>Rotifera</taxon>
        <taxon>Eurotatoria</taxon>
        <taxon>Bdelloidea</taxon>
        <taxon>Philodinida</taxon>
        <taxon>Philodinidae</taxon>
        <taxon>Didymodactylos</taxon>
    </lineage>
</organism>
<dbReference type="AlphaFoldDB" id="A0A8S2CZJ0"/>
<comment type="caution">
    <text evidence="5">The sequence shown here is derived from an EMBL/GenBank/DDBJ whole genome shotgun (WGS) entry which is preliminary data.</text>
</comment>
<evidence type="ECO:0000256" key="3">
    <source>
        <dbReference type="ARBA" id="ARBA00023180"/>
    </source>
</evidence>
<dbReference type="EMBL" id="CAJOBA010002060">
    <property type="protein sequence ID" value="CAF3627895.1"/>
    <property type="molecule type" value="Genomic_DNA"/>
</dbReference>
<dbReference type="Proteomes" id="UP000682733">
    <property type="component" value="Unassembled WGS sequence"/>
</dbReference>
<dbReference type="Proteomes" id="UP000677228">
    <property type="component" value="Unassembled WGS sequence"/>
</dbReference>
<evidence type="ECO:0000313" key="6">
    <source>
        <dbReference type="EMBL" id="CAF3627895.1"/>
    </source>
</evidence>
<proteinExistence type="inferred from homology"/>
<evidence type="ECO:0000256" key="1">
    <source>
        <dbReference type="ARBA" id="ARBA00010676"/>
    </source>
</evidence>
<dbReference type="Pfam" id="PF03351">
    <property type="entry name" value="DOMON"/>
    <property type="match status" value="1"/>
</dbReference>
<sequence>MIGADIGVGWISNGNIYFQDRYAHGFQTPMIDNTTTDWFAMNGKEENGWTAIQFRRKLETCDTMDVPIRSGTTILIFAYGLTDPEENEDIEYHTASRRETKIIPLLSYANPPEESKFYDLDTFEFRLNNYKILIDVQNRDLVHHLLMYECDPLAIFNDENLPEGICNDISTKINLCSSNIANGWAVGGDVLDILLEVIFISNRRDSSGIRFYLGTSLRQYDLGYLTFGVKSNAFGIAIPPLMDRFVIDSYCNANATKNFPSAGITVLSAFPHTHLQGTSVWTKIIRHHHVKQYLFNAEVYSFNHQYQYRLLKQTRLYPGDEFVTRCTYTTKNKNIITLGGERTEDEMCLHMFTYYPRMKDIYKCTTMVSLHSWSTMWYNKTVTDEKTDLVDFKQWLRQNITWTTDLKEKWQTFYNQAELTLMSGVSGQLNIQTIHLPKYQDLTPEQCNSSRVTIL</sequence>
<dbReference type="GO" id="GO:0042420">
    <property type="term" value="P:dopamine catabolic process"/>
    <property type="evidence" value="ECO:0007669"/>
    <property type="project" value="TreeGrafter"/>
</dbReference>
<dbReference type="GO" id="GO:0030667">
    <property type="term" value="C:secretory granule membrane"/>
    <property type="evidence" value="ECO:0007669"/>
    <property type="project" value="TreeGrafter"/>
</dbReference>
<evidence type="ECO:0000259" key="4">
    <source>
        <dbReference type="PROSITE" id="PS50836"/>
    </source>
</evidence>
<dbReference type="PANTHER" id="PTHR10157">
    <property type="entry name" value="DOPAMINE BETA HYDROXYLASE RELATED"/>
    <property type="match status" value="1"/>
</dbReference>
<dbReference type="InterPro" id="IPR045266">
    <property type="entry name" value="DOH_DOMON"/>
</dbReference>